<sequence>MSDFELTGDTLDTSDDIGSISSTLDTLDIGESAQKPSKLEDSLASVTYGELVDSIRACRLKVYEYRDYLTPRTSPPSEEDWPWSFVSKVDDLSDAKGKGRDFLVYAGFLYQRNFRLSPSPSFRSPSYGDTYARPSSGSGGGSGSFASAYSSQRTAVALKESVRSIHRSGNRPALIGAFLKEIRFITRLESCRNIISMFGVAFIGVGDEVKPALVLELALSNLTEFIKEGFNGTSVSWNLKTLFASQICDALQALHSHGFIHADVKGQNVLIFSHKKSEFCAKLSDFGNCVPLNATAPYIAAGTQYYLAPECLVLDNSIIPSSHRAWGDLYGNAQYRDIYAFGLLVWELATNCECPPFFDLSTDAVDVVQMKHSDSDQAMGYLLDRVPPHTPTHLRGVISGALRTNPQKRALLIDIGREFEQVLSLQINLSFSPQ</sequence>
<feature type="domain" description="Protein kinase" evidence="2">
    <location>
        <begin position="134"/>
        <end position="423"/>
    </location>
</feature>
<evidence type="ECO:0000313" key="3">
    <source>
        <dbReference type="EMBL" id="KAE9387690.1"/>
    </source>
</evidence>
<evidence type="ECO:0000259" key="2">
    <source>
        <dbReference type="PROSITE" id="PS50011"/>
    </source>
</evidence>
<proteinExistence type="predicted"/>
<dbReference type="GO" id="GO:0005524">
    <property type="term" value="F:ATP binding"/>
    <property type="evidence" value="ECO:0007669"/>
    <property type="project" value="InterPro"/>
</dbReference>
<keyword evidence="3" id="KW-0418">Kinase</keyword>
<dbReference type="Gene3D" id="1.10.510.10">
    <property type="entry name" value="Transferase(Phosphotransferase) domain 1"/>
    <property type="match status" value="1"/>
</dbReference>
<accession>A0A6A4GQW6</accession>
<dbReference type="PROSITE" id="PS50011">
    <property type="entry name" value="PROTEIN_KINASE_DOM"/>
    <property type="match status" value="1"/>
</dbReference>
<dbReference type="InterPro" id="IPR008271">
    <property type="entry name" value="Ser/Thr_kinase_AS"/>
</dbReference>
<dbReference type="GO" id="GO:0007165">
    <property type="term" value="P:signal transduction"/>
    <property type="evidence" value="ECO:0007669"/>
    <property type="project" value="TreeGrafter"/>
</dbReference>
<dbReference type="SUPFAM" id="SSF56112">
    <property type="entry name" value="Protein kinase-like (PK-like)"/>
    <property type="match status" value="1"/>
</dbReference>
<feature type="region of interest" description="Disordered" evidence="1">
    <location>
        <begin position="121"/>
        <end position="145"/>
    </location>
</feature>
<dbReference type="PROSITE" id="PS00108">
    <property type="entry name" value="PROTEIN_KINASE_ST"/>
    <property type="match status" value="1"/>
</dbReference>
<dbReference type="EMBL" id="ML769786">
    <property type="protein sequence ID" value="KAE9387690.1"/>
    <property type="molecule type" value="Genomic_DNA"/>
</dbReference>
<dbReference type="OrthoDB" id="3070478at2759"/>
<dbReference type="InterPro" id="IPR050167">
    <property type="entry name" value="Ser_Thr_protein_kinase"/>
</dbReference>
<dbReference type="Proteomes" id="UP000799118">
    <property type="component" value="Unassembled WGS sequence"/>
</dbReference>
<keyword evidence="3" id="KW-0808">Transferase</keyword>
<dbReference type="InterPro" id="IPR011009">
    <property type="entry name" value="Kinase-like_dom_sf"/>
</dbReference>
<evidence type="ECO:0000256" key="1">
    <source>
        <dbReference type="SAM" id="MobiDB-lite"/>
    </source>
</evidence>
<dbReference type="Pfam" id="PF00069">
    <property type="entry name" value="Pkinase"/>
    <property type="match status" value="1"/>
</dbReference>
<dbReference type="GO" id="GO:0004672">
    <property type="term" value="F:protein kinase activity"/>
    <property type="evidence" value="ECO:0007669"/>
    <property type="project" value="InterPro"/>
</dbReference>
<protein>
    <submittedName>
        <fullName evidence="3">Kinase-like protein</fullName>
    </submittedName>
</protein>
<reference evidence="3" key="1">
    <citation type="journal article" date="2019" name="Environ. Microbiol.">
        <title>Fungal ecological strategies reflected in gene transcription - a case study of two litter decomposers.</title>
        <authorList>
            <person name="Barbi F."/>
            <person name="Kohler A."/>
            <person name="Barry K."/>
            <person name="Baskaran P."/>
            <person name="Daum C."/>
            <person name="Fauchery L."/>
            <person name="Ihrmark K."/>
            <person name="Kuo A."/>
            <person name="LaButti K."/>
            <person name="Lipzen A."/>
            <person name="Morin E."/>
            <person name="Grigoriev I.V."/>
            <person name="Henrissat B."/>
            <person name="Lindahl B."/>
            <person name="Martin F."/>
        </authorList>
    </citation>
    <scope>NUCLEOTIDE SEQUENCE</scope>
    <source>
        <strain evidence="3">JB14</strain>
    </source>
</reference>
<dbReference type="InterPro" id="IPR000719">
    <property type="entry name" value="Prot_kinase_dom"/>
</dbReference>
<dbReference type="SMART" id="SM00220">
    <property type="entry name" value="S_TKc"/>
    <property type="match status" value="1"/>
</dbReference>
<keyword evidence="4" id="KW-1185">Reference proteome</keyword>
<dbReference type="GO" id="GO:0005737">
    <property type="term" value="C:cytoplasm"/>
    <property type="evidence" value="ECO:0007669"/>
    <property type="project" value="TreeGrafter"/>
</dbReference>
<organism evidence="3 4">
    <name type="scientific">Gymnopus androsaceus JB14</name>
    <dbReference type="NCBI Taxonomy" id="1447944"/>
    <lineage>
        <taxon>Eukaryota</taxon>
        <taxon>Fungi</taxon>
        <taxon>Dikarya</taxon>
        <taxon>Basidiomycota</taxon>
        <taxon>Agaricomycotina</taxon>
        <taxon>Agaricomycetes</taxon>
        <taxon>Agaricomycetidae</taxon>
        <taxon>Agaricales</taxon>
        <taxon>Marasmiineae</taxon>
        <taxon>Omphalotaceae</taxon>
        <taxon>Gymnopus</taxon>
    </lineage>
</organism>
<gene>
    <name evidence="3" type="ORF">BT96DRAFT_477581</name>
</gene>
<name>A0A6A4GQW6_9AGAR</name>
<dbReference type="AlphaFoldDB" id="A0A6A4GQW6"/>
<dbReference type="PANTHER" id="PTHR23257">
    <property type="entry name" value="SERINE-THREONINE PROTEIN KINASE"/>
    <property type="match status" value="1"/>
</dbReference>
<evidence type="ECO:0000313" key="4">
    <source>
        <dbReference type="Proteomes" id="UP000799118"/>
    </source>
</evidence>